<feature type="chain" id="PRO_5015127838" evidence="1">
    <location>
        <begin position="26"/>
        <end position="142"/>
    </location>
</feature>
<keyword evidence="1" id="KW-0732">Signal</keyword>
<dbReference type="AlphaFoldDB" id="A0A2P7S3F1"/>
<evidence type="ECO:0000256" key="1">
    <source>
        <dbReference type="SAM" id="SignalP"/>
    </source>
</evidence>
<dbReference type="PROSITE" id="PS51257">
    <property type="entry name" value="PROKAR_LIPOPROTEIN"/>
    <property type="match status" value="1"/>
</dbReference>
<dbReference type="EMBL" id="PXYK01000019">
    <property type="protein sequence ID" value="PSJ57007.1"/>
    <property type="molecule type" value="Genomic_DNA"/>
</dbReference>
<keyword evidence="3" id="KW-1185">Reference proteome</keyword>
<dbReference type="Proteomes" id="UP000241229">
    <property type="component" value="Unassembled WGS sequence"/>
</dbReference>
<sequence>MSSRTMLLPLALATATMFVPGVALACRCGEFTPAGAYRQADAVVVGRVVGVEGDFLVKGGGVAILSVGKAWKKRVPRRLRVSSRTTCAVAFKRGESYVIYLKAAAGRAAFSTTRCAGTRPLAEAETVMQWLRRNGAGAEVAE</sequence>
<organism evidence="2 3">
    <name type="scientific">Kumtagia ephedrae</name>
    <dbReference type="NCBI Taxonomy" id="2116701"/>
    <lineage>
        <taxon>Bacteria</taxon>
        <taxon>Pseudomonadati</taxon>
        <taxon>Pseudomonadota</taxon>
        <taxon>Alphaproteobacteria</taxon>
        <taxon>Hyphomicrobiales</taxon>
        <taxon>Phyllobacteriaceae</taxon>
        <taxon>Kumtagia</taxon>
    </lineage>
</organism>
<name>A0A2P7S3F1_9HYPH</name>
<protein>
    <submittedName>
        <fullName evidence="2">Uncharacterized protein</fullName>
    </submittedName>
</protein>
<dbReference type="OrthoDB" id="8221747at2"/>
<dbReference type="SUPFAM" id="SSF50242">
    <property type="entry name" value="TIMP-like"/>
    <property type="match status" value="1"/>
</dbReference>
<accession>A0A2P7S3F1</accession>
<evidence type="ECO:0000313" key="3">
    <source>
        <dbReference type="Proteomes" id="UP000241229"/>
    </source>
</evidence>
<gene>
    <name evidence="2" type="ORF">C7I84_19225</name>
</gene>
<dbReference type="InterPro" id="IPR008993">
    <property type="entry name" value="TIMP-like_OB-fold"/>
</dbReference>
<comment type="caution">
    <text evidence="2">The sequence shown here is derived from an EMBL/GenBank/DDBJ whole genome shotgun (WGS) entry which is preliminary data.</text>
</comment>
<evidence type="ECO:0000313" key="2">
    <source>
        <dbReference type="EMBL" id="PSJ57007.1"/>
    </source>
</evidence>
<feature type="signal peptide" evidence="1">
    <location>
        <begin position="1"/>
        <end position="25"/>
    </location>
</feature>
<proteinExistence type="predicted"/>
<reference evidence="2 3" key="1">
    <citation type="submission" date="2018-03" db="EMBL/GenBank/DDBJ databases">
        <title>The draft genome of Mesorhizobium sp. 6GN-30.</title>
        <authorList>
            <person name="Liu L."/>
            <person name="Li L."/>
            <person name="Wang T."/>
            <person name="Zhang X."/>
            <person name="Liang L."/>
        </authorList>
    </citation>
    <scope>NUCLEOTIDE SEQUENCE [LARGE SCALE GENOMIC DNA]</scope>
    <source>
        <strain evidence="2 3">6GN30</strain>
    </source>
</reference>
<dbReference type="RefSeq" id="WP_106773834.1">
    <property type="nucleotide sequence ID" value="NZ_PXYK01000019.1"/>
</dbReference>